<evidence type="ECO:0000313" key="2">
    <source>
        <dbReference type="Proteomes" id="UP000887159"/>
    </source>
</evidence>
<protein>
    <submittedName>
        <fullName evidence="1">Uncharacterized protein</fullName>
    </submittedName>
</protein>
<proteinExistence type="predicted"/>
<dbReference type="AlphaFoldDB" id="A0A8X6WJD1"/>
<reference evidence="1" key="1">
    <citation type="submission" date="2020-08" db="EMBL/GenBank/DDBJ databases">
        <title>Multicomponent nature underlies the extraordinary mechanical properties of spider dragline silk.</title>
        <authorList>
            <person name="Kono N."/>
            <person name="Nakamura H."/>
            <person name="Mori M."/>
            <person name="Yoshida Y."/>
            <person name="Ohtoshi R."/>
            <person name="Malay A.D."/>
            <person name="Moran D.A.P."/>
            <person name="Tomita M."/>
            <person name="Numata K."/>
            <person name="Arakawa K."/>
        </authorList>
    </citation>
    <scope>NUCLEOTIDE SEQUENCE</scope>
</reference>
<organism evidence="1 2">
    <name type="scientific">Trichonephila clavipes</name>
    <name type="common">Golden silk orbweaver</name>
    <name type="synonym">Nephila clavipes</name>
    <dbReference type="NCBI Taxonomy" id="2585209"/>
    <lineage>
        <taxon>Eukaryota</taxon>
        <taxon>Metazoa</taxon>
        <taxon>Ecdysozoa</taxon>
        <taxon>Arthropoda</taxon>
        <taxon>Chelicerata</taxon>
        <taxon>Arachnida</taxon>
        <taxon>Araneae</taxon>
        <taxon>Araneomorphae</taxon>
        <taxon>Entelegynae</taxon>
        <taxon>Araneoidea</taxon>
        <taxon>Nephilidae</taxon>
        <taxon>Trichonephila</taxon>
    </lineage>
</organism>
<dbReference type="EMBL" id="BMAU01021435">
    <property type="protein sequence ID" value="GFY35830.1"/>
    <property type="molecule type" value="Genomic_DNA"/>
</dbReference>
<keyword evidence="2" id="KW-1185">Reference proteome</keyword>
<sequence length="94" mass="10718">MKEAGFQQIGESLVIWVEAMRPLEDTGKKGWIIADFSVMMVEVDLGPQQIGSDKSLFQLCPDNHRRRVWRRLVQCADPAFTTARHTSLQSEVMV</sequence>
<name>A0A8X6WJD1_TRICX</name>
<dbReference type="Proteomes" id="UP000887159">
    <property type="component" value="Unassembled WGS sequence"/>
</dbReference>
<comment type="caution">
    <text evidence="1">The sequence shown here is derived from an EMBL/GenBank/DDBJ whole genome shotgun (WGS) entry which is preliminary data.</text>
</comment>
<gene>
    <name evidence="1" type="ORF">TNCV_4842061</name>
</gene>
<accession>A0A8X6WJD1</accession>
<evidence type="ECO:0000313" key="1">
    <source>
        <dbReference type="EMBL" id="GFY35830.1"/>
    </source>
</evidence>